<keyword evidence="1" id="KW-0808">Transferase</keyword>
<gene>
    <name evidence="1" type="ORF">ZBT109_1133</name>
</gene>
<dbReference type="Proteomes" id="UP000267342">
    <property type="component" value="Chromosome"/>
</dbReference>
<protein>
    <submittedName>
        <fullName evidence="1">SAM-dependent methyltransferases</fullName>
    </submittedName>
</protein>
<accession>A0A348HE42</accession>
<dbReference type="AlphaFoldDB" id="A0A348HE42"/>
<dbReference type="GO" id="GO:0032259">
    <property type="term" value="P:methylation"/>
    <property type="evidence" value="ECO:0007669"/>
    <property type="project" value="UniProtKB-KW"/>
</dbReference>
<keyword evidence="1" id="KW-0489">Methyltransferase</keyword>
<reference evidence="1 2" key="1">
    <citation type="submission" date="2018-09" db="EMBL/GenBank/DDBJ databases">
        <title>Zymobacter palmae IAM14233 (=T109) whole genome analysis.</title>
        <authorList>
            <person name="Yanase H."/>
        </authorList>
    </citation>
    <scope>NUCLEOTIDE SEQUENCE [LARGE SCALE GENOMIC DNA]</scope>
    <source>
        <strain evidence="1 2">IAM14233</strain>
    </source>
</reference>
<organism evidence="1 2">
    <name type="scientific">Zymobacter palmae</name>
    <dbReference type="NCBI Taxonomy" id="33074"/>
    <lineage>
        <taxon>Bacteria</taxon>
        <taxon>Pseudomonadati</taxon>
        <taxon>Pseudomonadota</taxon>
        <taxon>Gammaproteobacteria</taxon>
        <taxon>Oceanospirillales</taxon>
        <taxon>Halomonadaceae</taxon>
        <taxon>Zymobacter group</taxon>
        <taxon>Zymobacter</taxon>
    </lineage>
</organism>
<dbReference type="GO" id="GO:0008168">
    <property type="term" value="F:methyltransferase activity"/>
    <property type="evidence" value="ECO:0007669"/>
    <property type="project" value="UniProtKB-KW"/>
</dbReference>
<sequence>MNSLDLAADNGEVTLALLAMCPHGQVVACAKRAAGGGILGLGLFAGGFLLANAGTDRDGAALLATLHTLAGLNAFQHRTDRLQRP</sequence>
<name>A0A348HE42_9GAMM</name>
<evidence type="ECO:0000313" key="2">
    <source>
        <dbReference type="Proteomes" id="UP000267342"/>
    </source>
</evidence>
<keyword evidence="2" id="KW-1185">Reference proteome</keyword>
<proteinExistence type="predicted"/>
<dbReference type="KEGG" id="zpl:ZBT109_1133"/>
<evidence type="ECO:0000313" key="1">
    <source>
        <dbReference type="EMBL" id="BBG29894.1"/>
    </source>
</evidence>
<dbReference type="EMBL" id="AP018933">
    <property type="protein sequence ID" value="BBG29894.1"/>
    <property type="molecule type" value="Genomic_DNA"/>
</dbReference>